<dbReference type="Gene3D" id="3.40.50.620">
    <property type="entry name" value="HUPs"/>
    <property type="match status" value="1"/>
</dbReference>
<evidence type="ECO:0000313" key="3">
    <source>
        <dbReference type="EMBL" id="MCK8479501.1"/>
    </source>
</evidence>
<name>A0ABT0H571_9FLAO</name>
<dbReference type="EMBL" id="JALPQF010000002">
    <property type="protein sequence ID" value="MCK8479501.1"/>
    <property type="molecule type" value="Genomic_DNA"/>
</dbReference>
<dbReference type="CDD" id="cd00293">
    <property type="entry name" value="USP-like"/>
    <property type="match status" value="1"/>
</dbReference>
<sequence>MKNILLLTDFSDNALNAIRYALRFFKSDSCNFYLMNVCKVKSFISDDLMLSSQDSIYESIIAEPKDKLNQLIKELREEFNNVELNFETIIDFDLFTDAINQAVNTKDIDFVVMGSNGITGANEIIFGSNTANVIRKVKCKTLIIPEGYRFKNVKELLFPVTSDDNLTESTLEDIVTFINSYKLHTHVLQLNSQNNQAETILYKLPDSNFKTIDDVPVEYAISSYLQTNTIDLTLFLEHSKPFLERIFKASPAKNITSPLLIFHTN</sequence>
<dbReference type="PRINTS" id="PR01438">
    <property type="entry name" value="UNVRSLSTRESS"/>
</dbReference>
<accession>A0ABT0H571</accession>
<dbReference type="InterPro" id="IPR006016">
    <property type="entry name" value="UspA"/>
</dbReference>
<reference evidence="3" key="1">
    <citation type="submission" date="2022-04" db="EMBL/GenBank/DDBJ databases">
        <authorList>
            <person name="Ren T."/>
        </authorList>
    </citation>
    <scope>NUCLEOTIDE SEQUENCE</scope>
    <source>
        <strain evidence="3">F63249</strain>
    </source>
</reference>
<dbReference type="PANTHER" id="PTHR46268">
    <property type="entry name" value="STRESS RESPONSE PROTEIN NHAX"/>
    <property type="match status" value="1"/>
</dbReference>
<evidence type="ECO:0000313" key="4">
    <source>
        <dbReference type="Proteomes" id="UP001203687"/>
    </source>
</evidence>
<dbReference type="InterPro" id="IPR006015">
    <property type="entry name" value="Universal_stress_UspA"/>
</dbReference>
<evidence type="ECO:0000256" key="1">
    <source>
        <dbReference type="ARBA" id="ARBA00008791"/>
    </source>
</evidence>
<comment type="caution">
    <text evidence="3">The sequence shown here is derived from an EMBL/GenBank/DDBJ whole genome shotgun (WGS) entry which is preliminary data.</text>
</comment>
<dbReference type="SUPFAM" id="SSF52402">
    <property type="entry name" value="Adenine nucleotide alpha hydrolases-like"/>
    <property type="match status" value="1"/>
</dbReference>
<dbReference type="InterPro" id="IPR014729">
    <property type="entry name" value="Rossmann-like_a/b/a_fold"/>
</dbReference>
<dbReference type="Proteomes" id="UP001203687">
    <property type="component" value="Unassembled WGS sequence"/>
</dbReference>
<dbReference type="Pfam" id="PF00582">
    <property type="entry name" value="Usp"/>
    <property type="match status" value="1"/>
</dbReference>
<protein>
    <submittedName>
        <fullName evidence="3">Universal stress protein</fullName>
    </submittedName>
</protein>
<gene>
    <name evidence="3" type="ORF">MUY34_02650</name>
</gene>
<organism evidence="3 4">
    <name type="scientific">Psychroserpens algicola</name>
    <dbReference type="NCBI Taxonomy" id="1719034"/>
    <lineage>
        <taxon>Bacteria</taxon>
        <taxon>Pseudomonadati</taxon>
        <taxon>Bacteroidota</taxon>
        <taxon>Flavobacteriia</taxon>
        <taxon>Flavobacteriales</taxon>
        <taxon>Flavobacteriaceae</taxon>
        <taxon>Psychroserpens</taxon>
    </lineage>
</organism>
<comment type="similarity">
    <text evidence="1">Belongs to the universal stress protein A family.</text>
</comment>
<feature type="domain" description="UspA" evidence="2">
    <location>
        <begin position="1"/>
        <end position="145"/>
    </location>
</feature>
<dbReference type="RefSeq" id="WP_248411812.1">
    <property type="nucleotide sequence ID" value="NZ_JALPQF010000002.1"/>
</dbReference>
<dbReference type="PANTHER" id="PTHR46268:SF6">
    <property type="entry name" value="UNIVERSAL STRESS PROTEIN UP12"/>
    <property type="match status" value="1"/>
</dbReference>
<keyword evidence="4" id="KW-1185">Reference proteome</keyword>
<evidence type="ECO:0000259" key="2">
    <source>
        <dbReference type="Pfam" id="PF00582"/>
    </source>
</evidence>
<proteinExistence type="inferred from homology"/>